<reference evidence="3 4" key="1">
    <citation type="submission" date="2020-08" db="EMBL/GenBank/DDBJ databases">
        <title>Sequencing the genomes of 1000 actinobacteria strains.</title>
        <authorList>
            <person name="Klenk H.-P."/>
        </authorList>
    </citation>
    <scope>NUCLEOTIDE SEQUENCE [LARGE SCALE GENOMIC DNA]</scope>
    <source>
        <strain evidence="3 4">DSM 17294</strain>
    </source>
</reference>
<feature type="region of interest" description="Disordered" evidence="1">
    <location>
        <begin position="743"/>
        <end position="762"/>
    </location>
</feature>
<organism evidence="3 4">
    <name type="scientific">Kribbella solani</name>
    <dbReference type="NCBI Taxonomy" id="236067"/>
    <lineage>
        <taxon>Bacteria</taxon>
        <taxon>Bacillati</taxon>
        <taxon>Actinomycetota</taxon>
        <taxon>Actinomycetes</taxon>
        <taxon>Propionibacteriales</taxon>
        <taxon>Kribbellaceae</taxon>
        <taxon>Kribbella</taxon>
    </lineage>
</organism>
<dbReference type="EMBL" id="JACHNF010000001">
    <property type="protein sequence ID" value="MBB5981506.1"/>
    <property type="molecule type" value="Genomic_DNA"/>
</dbReference>
<keyword evidence="2" id="KW-0812">Transmembrane</keyword>
<keyword evidence="2" id="KW-0472">Membrane</keyword>
<sequence>MDGTDGMGNVHKLHPDNDGSDRPQDDVQDSVQDVAEGIVHESAVRVDATGEVVDAEVIEGEILSDEESAALDERLANRGALVRRAVTTSQVVARASKTVATHDRTKTAGKVVLREGFTVVQGLESWFKRAWDASTQGVYRRQIKAAEAVGDREELKEWTDRKESATERRHKRLMDLPKLAWGVLKVTVAAAVGVPFLVLLIAILTKMTGHGSFTGVWLGFFAFVGFLIAAGALAWSGVSIAAPFLIVLAAWREGKRRAEPPAWLVTTADTEWDAAIDETTIANALQALRIAAITQYLKSGLKLQFITPARVDGRGTHAVVRLPAGVTAELIARRRGQLATGLHRAAKEVWPTTGSEAGILDLWIADKGALAEGAGDYPLLTDGLVDVFKGVPAGRTLRGEAMLAPIMERNTMTGGMPGQGKSSSARAIMAGVALDPTAEMRIWVPDTNFDFEVFKPRCSNYIMGADDDSMKAIRDQLVNIHEEVQRRGELLLKYEVPSVTRELASAGVGLHPLVCLLEEAHVAIQHPEHGKEIAKLLIDIVKLDRKRGIHFIVSTQAPTGNSMPRDVTRNCSNGIAFAVGDHVANDGLLGQGAYAAGHRATELIPGTDRGTSVVKGFTGERSEILQWYYLDVSKNNDQVTPLIKRSLDAIAKLGKTIPDSQPVEIETRDLLSDLDQVLGDEVRPIADVPALLKRHAPTWTPYQGLTGKALRELLEREHSIKVPSTGNRYPLDPVTVRDAIVRREQGITTDEDGSGDAGELAS</sequence>
<dbReference type="Proteomes" id="UP000558997">
    <property type="component" value="Unassembled WGS sequence"/>
</dbReference>
<name>A0A841DXK5_9ACTN</name>
<feature type="transmembrane region" description="Helical" evidence="2">
    <location>
        <begin position="179"/>
        <end position="204"/>
    </location>
</feature>
<evidence type="ECO:0000256" key="2">
    <source>
        <dbReference type="SAM" id="Phobius"/>
    </source>
</evidence>
<feature type="region of interest" description="Disordered" evidence="1">
    <location>
        <begin position="1"/>
        <end position="29"/>
    </location>
</feature>
<keyword evidence="4" id="KW-1185">Reference proteome</keyword>
<evidence type="ECO:0000313" key="3">
    <source>
        <dbReference type="EMBL" id="MBB5981506.1"/>
    </source>
</evidence>
<dbReference type="AlphaFoldDB" id="A0A841DXK5"/>
<comment type="caution">
    <text evidence="3">The sequence shown here is derived from an EMBL/GenBank/DDBJ whole genome shotgun (WGS) entry which is preliminary data.</text>
</comment>
<dbReference type="Gene3D" id="3.40.50.300">
    <property type="entry name" value="P-loop containing nucleotide triphosphate hydrolases"/>
    <property type="match status" value="1"/>
</dbReference>
<feature type="compositionally biased region" description="Basic and acidic residues" evidence="1">
    <location>
        <begin position="13"/>
        <end position="25"/>
    </location>
</feature>
<feature type="transmembrane region" description="Helical" evidence="2">
    <location>
        <begin position="216"/>
        <end position="249"/>
    </location>
</feature>
<dbReference type="InterPro" id="IPR027417">
    <property type="entry name" value="P-loop_NTPase"/>
</dbReference>
<gene>
    <name evidence="3" type="ORF">HDA44_004847</name>
</gene>
<proteinExistence type="predicted"/>
<evidence type="ECO:0000313" key="4">
    <source>
        <dbReference type="Proteomes" id="UP000558997"/>
    </source>
</evidence>
<dbReference type="RefSeq" id="WP_238352536.1">
    <property type="nucleotide sequence ID" value="NZ_BAAAVN010000036.1"/>
</dbReference>
<protein>
    <submittedName>
        <fullName evidence="3">S-DNA-T family DNA segregation ATPase FtsK/SpoIIIE</fullName>
    </submittedName>
</protein>
<accession>A0A841DXK5</accession>
<evidence type="ECO:0000256" key="1">
    <source>
        <dbReference type="SAM" id="MobiDB-lite"/>
    </source>
</evidence>
<dbReference type="SUPFAM" id="SSF52540">
    <property type="entry name" value="P-loop containing nucleoside triphosphate hydrolases"/>
    <property type="match status" value="1"/>
</dbReference>
<keyword evidence="2" id="KW-1133">Transmembrane helix</keyword>